<reference evidence="2" key="1">
    <citation type="journal article" date="2021" name="BMC Genomics">
        <title>Chromosome-level genome assembly and manually-curated proteome of model necrotroph Parastagonospora nodorum Sn15 reveals a genome-wide trove of candidate effector homologs, and redundancy of virulence-related functions within an accessory chromosome.</title>
        <authorList>
            <person name="Bertazzoni S."/>
            <person name="Jones D.A.B."/>
            <person name="Phan H.T."/>
            <person name="Tan K.-C."/>
            <person name="Hane J.K."/>
        </authorList>
    </citation>
    <scope>NUCLEOTIDE SEQUENCE [LARGE SCALE GENOMIC DNA]</scope>
    <source>
        <strain evidence="2">SN15 / ATCC MYA-4574 / FGSC 10173)</strain>
    </source>
</reference>
<proteinExistence type="predicted"/>
<gene>
    <name evidence="1" type="ORF">JI435_112660</name>
</gene>
<dbReference type="Proteomes" id="UP000663193">
    <property type="component" value="Chromosome 18"/>
</dbReference>
<organism evidence="1 2">
    <name type="scientific">Phaeosphaeria nodorum (strain SN15 / ATCC MYA-4574 / FGSC 10173)</name>
    <name type="common">Glume blotch fungus</name>
    <name type="synonym">Parastagonospora nodorum</name>
    <dbReference type="NCBI Taxonomy" id="321614"/>
    <lineage>
        <taxon>Eukaryota</taxon>
        <taxon>Fungi</taxon>
        <taxon>Dikarya</taxon>
        <taxon>Ascomycota</taxon>
        <taxon>Pezizomycotina</taxon>
        <taxon>Dothideomycetes</taxon>
        <taxon>Pleosporomycetidae</taxon>
        <taxon>Pleosporales</taxon>
        <taxon>Pleosporineae</taxon>
        <taxon>Phaeosphaeriaceae</taxon>
        <taxon>Parastagonospora</taxon>
    </lineage>
</organism>
<dbReference type="AlphaFoldDB" id="A0A7U2I8U8"/>
<sequence>MLVMAERGHFFYFTCLTGRSDGSRHLRGSTNCSRSLADYLLRRCVTVHEAEGCQTHDTCHK</sequence>
<dbReference type="VEuPathDB" id="FungiDB:JI435_112660"/>
<accession>A0A7U2I8U8</accession>
<name>A0A7U2I8U8_PHANO</name>
<keyword evidence="2" id="KW-1185">Reference proteome</keyword>
<evidence type="ECO:0000313" key="1">
    <source>
        <dbReference type="EMBL" id="QRD05374.1"/>
    </source>
</evidence>
<dbReference type="EMBL" id="CP069040">
    <property type="protein sequence ID" value="QRD05374.1"/>
    <property type="molecule type" value="Genomic_DNA"/>
</dbReference>
<protein>
    <submittedName>
        <fullName evidence="1">Uncharacterized protein</fullName>
    </submittedName>
</protein>
<evidence type="ECO:0000313" key="2">
    <source>
        <dbReference type="Proteomes" id="UP000663193"/>
    </source>
</evidence>